<proteinExistence type="predicted"/>
<keyword evidence="6" id="KW-0902">Two-component regulatory system</keyword>
<reference evidence="9" key="1">
    <citation type="journal article" date="2014" name="Int. J. Syst. Evol. Microbiol.">
        <title>Complete genome of a new Firmicutes species belonging to the dominant human colonic microbiota ('Ruminococcus bicirculans') reveals two chromosomes and a selective capacity to utilize plant glucans.</title>
        <authorList>
            <consortium name="NISC Comparative Sequencing Program"/>
            <person name="Wegmann U."/>
            <person name="Louis P."/>
            <person name="Goesmann A."/>
            <person name="Henrissat B."/>
            <person name="Duncan S.H."/>
            <person name="Flint H.J."/>
        </authorList>
    </citation>
    <scope>NUCLEOTIDE SEQUENCE</scope>
    <source>
        <strain evidence="9">NBRC 103855</strain>
    </source>
</reference>
<dbReference type="CDD" id="cd00075">
    <property type="entry name" value="HATPase"/>
    <property type="match status" value="1"/>
</dbReference>
<dbReference type="RefSeq" id="WP_284392147.1">
    <property type="nucleotide sequence ID" value="NZ_BSNG01000001.1"/>
</dbReference>
<dbReference type="SUPFAM" id="SSF47384">
    <property type="entry name" value="Homodimeric domain of signal transducing histidine kinase"/>
    <property type="match status" value="1"/>
</dbReference>
<accession>A0ABQ5UHD3</accession>
<organism evidence="9 10">
    <name type="scientific">Devosia yakushimensis</name>
    <dbReference type="NCBI Taxonomy" id="470028"/>
    <lineage>
        <taxon>Bacteria</taxon>
        <taxon>Pseudomonadati</taxon>
        <taxon>Pseudomonadota</taxon>
        <taxon>Alphaproteobacteria</taxon>
        <taxon>Hyphomicrobiales</taxon>
        <taxon>Devosiaceae</taxon>
        <taxon>Devosia</taxon>
    </lineage>
</organism>
<dbReference type="GO" id="GO:0016301">
    <property type="term" value="F:kinase activity"/>
    <property type="evidence" value="ECO:0007669"/>
    <property type="project" value="UniProtKB-KW"/>
</dbReference>
<evidence type="ECO:0000256" key="5">
    <source>
        <dbReference type="ARBA" id="ARBA00022777"/>
    </source>
</evidence>
<dbReference type="Pfam" id="PF02518">
    <property type="entry name" value="HATPase_c"/>
    <property type="match status" value="1"/>
</dbReference>
<evidence type="ECO:0000256" key="4">
    <source>
        <dbReference type="ARBA" id="ARBA00022679"/>
    </source>
</evidence>
<dbReference type="PANTHER" id="PTHR45453">
    <property type="entry name" value="PHOSPHATE REGULON SENSOR PROTEIN PHOR"/>
    <property type="match status" value="1"/>
</dbReference>
<evidence type="ECO:0000256" key="6">
    <source>
        <dbReference type="ARBA" id="ARBA00023012"/>
    </source>
</evidence>
<evidence type="ECO:0000256" key="2">
    <source>
        <dbReference type="ARBA" id="ARBA00012438"/>
    </source>
</evidence>
<keyword evidence="10" id="KW-1185">Reference proteome</keyword>
<feature type="transmembrane region" description="Helical" evidence="7">
    <location>
        <begin position="20"/>
        <end position="42"/>
    </location>
</feature>
<keyword evidence="4" id="KW-0808">Transferase</keyword>
<keyword evidence="7" id="KW-0812">Transmembrane</keyword>
<dbReference type="InterPro" id="IPR036890">
    <property type="entry name" value="HATPase_C_sf"/>
</dbReference>
<keyword evidence="7" id="KW-1133">Transmembrane helix</keyword>
<dbReference type="PRINTS" id="PR00344">
    <property type="entry name" value="BCTRLSENSOR"/>
</dbReference>
<dbReference type="Gene3D" id="1.10.287.130">
    <property type="match status" value="1"/>
</dbReference>
<dbReference type="Gene3D" id="3.30.565.10">
    <property type="entry name" value="Histidine kinase-like ATPase, C-terminal domain"/>
    <property type="match status" value="1"/>
</dbReference>
<protein>
    <recommendedName>
        <fullName evidence="2">histidine kinase</fullName>
        <ecNumber evidence="2">2.7.13.3</ecNumber>
    </recommendedName>
</protein>
<dbReference type="EC" id="2.7.13.3" evidence="2"/>
<dbReference type="CDD" id="cd00082">
    <property type="entry name" value="HisKA"/>
    <property type="match status" value="1"/>
</dbReference>
<keyword evidence="3" id="KW-0597">Phosphoprotein</keyword>
<gene>
    <name evidence="9" type="primary">phoR</name>
    <name evidence="9" type="ORF">GCM10007913_29560</name>
</gene>
<dbReference type="SMART" id="SM00388">
    <property type="entry name" value="HisKA"/>
    <property type="match status" value="1"/>
</dbReference>
<reference evidence="9" key="2">
    <citation type="submission" date="2023-01" db="EMBL/GenBank/DDBJ databases">
        <title>Draft genome sequence of Devosia yakushimensis strain NBRC 103855.</title>
        <authorList>
            <person name="Sun Q."/>
            <person name="Mori K."/>
        </authorList>
    </citation>
    <scope>NUCLEOTIDE SEQUENCE</scope>
    <source>
        <strain evidence="9">NBRC 103855</strain>
    </source>
</reference>
<dbReference type="InterPro" id="IPR050351">
    <property type="entry name" value="BphY/WalK/GraS-like"/>
</dbReference>
<evidence type="ECO:0000259" key="8">
    <source>
        <dbReference type="PROSITE" id="PS50109"/>
    </source>
</evidence>
<evidence type="ECO:0000256" key="3">
    <source>
        <dbReference type="ARBA" id="ARBA00022553"/>
    </source>
</evidence>
<dbReference type="SMART" id="SM00387">
    <property type="entry name" value="HATPase_c"/>
    <property type="match status" value="1"/>
</dbReference>
<dbReference type="SUPFAM" id="SSF55874">
    <property type="entry name" value="ATPase domain of HSP90 chaperone/DNA topoisomerase II/histidine kinase"/>
    <property type="match status" value="1"/>
</dbReference>
<evidence type="ECO:0000313" key="9">
    <source>
        <dbReference type="EMBL" id="GLQ11024.1"/>
    </source>
</evidence>
<dbReference type="InterPro" id="IPR003661">
    <property type="entry name" value="HisK_dim/P_dom"/>
</dbReference>
<evidence type="ECO:0000256" key="7">
    <source>
        <dbReference type="SAM" id="Phobius"/>
    </source>
</evidence>
<dbReference type="Proteomes" id="UP001161406">
    <property type="component" value="Unassembled WGS sequence"/>
</dbReference>
<feature type="transmembrane region" description="Helical" evidence="7">
    <location>
        <begin position="49"/>
        <end position="69"/>
    </location>
</feature>
<comment type="caution">
    <text evidence="9">The sequence shown here is derived from an EMBL/GenBank/DDBJ whole genome shotgun (WGS) entry which is preliminary data.</text>
</comment>
<dbReference type="InterPro" id="IPR004358">
    <property type="entry name" value="Sig_transdc_His_kin-like_C"/>
</dbReference>
<dbReference type="PROSITE" id="PS50109">
    <property type="entry name" value="HIS_KIN"/>
    <property type="match status" value="1"/>
</dbReference>
<evidence type="ECO:0000256" key="1">
    <source>
        <dbReference type="ARBA" id="ARBA00000085"/>
    </source>
</evidence>
<evidence type="ECO:0000313" key="10">
    <source>
        <dbReference type="Proteomes" id="UP001161406"/>
    </source>
</evidence>
<comment type="catalytic activity">
    <reaction evidence="1">
        <text>ATP + protein L-histidine = ADP + protein N-phospho-L-histidine.</text>
        <dbReference type="EC" id="2.7.13.3"/>
    </reaction>
</comment>
<dbReference type="InterPro" id="IPR036097">
    <property type="entry name" value="HisK_dim/P_sf"/>
</dbReference>
<keyword evidence="5 9" id="KW-0418">Kinase</keyword>
<sequence>MDEPTASPPTSVLTQILARLSAQSGLLAGIFGVFFALVLFGWLHILPAIVAFLAVVAAMAFLPVGIVTVTKTVPAPIPASLTPASEQIPVTAFADALTDPCFVLDRRAVVVHANAAARRQYTTVLPGNPITFSLRNPELVQAIDTVIRTGNTKTIELHETLPSETWDRVIVAPLRREGAEWSADDGRQLVVTMQSLTELKRVDALRSDFIANASHELRTPLASLLGFIDTLLGPAAKDAAAREKFLGIMRGQAERMSKLIDDLLSLSRIEMHQHVRPTGTIDLTGLLREVREGLMTQAKAAELDIVLSLPEGAAITTGDRSQLYEVFENLLDNAIKYGSDGKTIEVSLAPAGRPGFQHMVTIIDHGPGVAPEYVPRLTERFYRIDADVSRKKKGTGLGLAIVKHIVNRHRGQLVIRSKLGEGMRVDVLLP</sequence>
<dbReference type="InterPro" id="IPR003594">
    <property type="entry name" value="HATPase_dom"/>
</dbReference>
<dbReference type="PANTHER" id="PTHR45453:SF1">
    <property type="entry name" value="PHOSPHATE REGULON SENSOR PROTEIN PHOR"/>
    <property type="match status" value="1"/>
</dbReference>
<dbReference type="Pfam" id="PF00512">
    <property type="entry name" value="HisKA"/>
    <property type="match status" value="1"/>
</dbReference>
<dbReference type="InterPro" id="IPR005467">
    <property type="entry name" value="His_kinase_dom"/>
</dbReference>
<name>A0ABQ5UHD3_9HYPH</name>
<feature type="domain" description="Histidine kinase" evidence="8">
    <location>
        <begin position="212"/>
        <end position="430"/>
    </location>
</feature>
<dbReference type="EMBL" id="BSNG01000001">
    <property type="protein sequence ID" value="GLQ11024.1"/>
    <property type="molecule type" value="Genomic_DNA"/>
</dbReference>
<keyword evidence="7" id="KW-0472">Membrane</keyword>